<reference evidence="2 3" key="1">
    <citation type="submission" date="2016-10" db="EMBL/GenBank/DDBJ databases">
        <authorList>
            <person name="Varghese N."/>
            <person name="Submissions S."/>
        </authorList>
    </citation>
    <scope>NUCLEOTIDE SEQUENCE [LARGE SCALE GENOMIC DNA]</scope>
    <source>
        <strain evidence="2 3">DSM 9169</strain>
    </source>
</reference>
<sequence>MALLPMQIAETLTSNVDAMTDDLVQWRRDFHAHPELGFLEYRTTSIIVQHLREWGYEVLQGKDACLSEERMGLPSSEEDEAAIARAIDEGADADFVHSIAGGHTGTVAILRNGDGPTVGMRFDIDALPLQESSEKGYYPADEGFNSIHASIMHACGHDAHITMGLGVARTMAQMKDSWSGTLKILFQPAEEGVRGAKSMVAAGHVDDVDVMFAQHVWPHDFEESDYAPGSGGALATTKYDVNLKGLAAHASGAPQKGKNTILAACTAVLNLYAISRHSEGATRVSVGKIVAGDTRNIVADHTHFEMEVRGSTTEINEYMEHRARTVIEAAAQMYECDYEIVRMGEAISLDSDPDLMDRIAEAGELVGVRANDPKWVEMTASEDYAFMMKRVQDNGGKASLLLIFTPSKGGLHSVEFTVDEAVLPKGVRVISAAAIAEMPAAH</sequence>
<dbReference type="PANTHER" id="PTHR30575:SF3">
    <property type="entry name" value="PEPTIDASE M20 DIMERISATION DOMAIN-CONTAINING PROTEIN"/>
    <property type="match status" value="1"/>
</dbReference>
<dbReference type="Gene3D" id="3.40.630.10">
    <property type="entry name" value="Zn peptidases"/>
    <property type="match status" value="2"/>
</dbReference>
<protein>
    <submittedName>
        <fullName evidence="2">Aminobenzoyl-glutamate utilization protein A</fullName>
    </submittedName>
</protein>
<dbReference type="SUPFAM" id="SSF55031">
    <property type="entry name" value="Bacterial exopeptidase dimerisation domain"/>
    <property type="match status" value="1"/>
</dbReference>
<dbReference type="NCBIfam" id="TIGR01891">
    <property type="entry name" value="amidohydrolases"/>
    <property type="match status" value="1"/>
</dbReference>
<dbReference type="Pfam" id="PF07687">
    <property type="entry name" value="M20_dimer"/>
    <property type="match status" value="1"/>
</dbReference>
<dbReference type="InterPro" id="IPR011650">
    <property type="entry name" value="Peptidase_M20_dimer"/>
</dbReference>
<keyword evidence="3" id="KW-1185">Reference proteome</keyword>
<dbReference type="RefSeq" id="WP_257590290.1">
    <property type="nucleotide sequence ID" value="NZ_LT629792.1"/>
</dbReference>
<dbReference type="EMBL" id="LT629792">
    <property type="protein sequence ID" value="SDT99632.1"/>
    <property type="molecule type" value="Genomic_DNA"/>
</dbReference>
<gene>
    <name evidence="2" type="ORF">SAMN04489714_1506</name>
</gene>
<dbReference type="PIRSF" id="PIRSF005962">
    <property type="entry name" value="Pept_M20D_amidohydro"/>
    <property type="match status" value="1"/>
</dbReference>
<dbReference type="InterPro" id="IPR002933">
    <property type="entry name" value="Peptidase_M20"/>
</dbReference>
<feature type="domain" description="Peptidase M20 dimerisation" evidence="1">
    <location>
        <begin position="239"/>
        <end position="331"/>
    </location>
</feature>
<dbReference type="InterPro" id="IPR052030">
    <property type="entry name" value="Peptidase_M20/M20A_hydrolases"/>
</dbReference>
<evidence type="ECO:0000313" key="3">
    <source>
        <dbReference type="Proteomes" id="UP000198976"/>
    </source>
</evidence>
<dbReference type="Proteomes" id="UP000198976">
    <property type="component" value="Chromosome I"/>
</dbReference>
<dbReference type="Pfam" id="PF01546">
    <property type="entry name" value="Peptidase_M20"/>
    <property type="match status" value="1"/>
</dbReference>
<name>A0ABY0V945_9ACTO</name>
<dbReference type="PANTHER" id="PTHR30575">
    <property type="entry name" value="PEPTIDASE M20"/>
    <property type="match status" value="1"/>
</dbReference>
<dbReference type="SUPFAM" id="SSF53187">
    <property type="entry name" value="Zn-dependent exopeptidases"/>
    <property type="match status" value="1"/>
</dbReference>
<organism evidence="2 3">
    <name type="scientific">Schaalia radingae</name>
    <dbReference type="NCBI Taxonomy" id="131110"/>
    <lineage>
        <taxon>Bacteria</taxon>
        <taxon>Bacillati</taxon>
        <taxon>Actinomycetota</taxon>
        <taxon>Actinomycetes</taxon>
        <taxon>Actinomycetales</taxon>
        <taxon>Actinomycetaceae</taxon>
        <taxon>Schaalia</taxon>
    </lineage>
</organism>
<evidence type="ECO:0000259" key="1">
    <source>
        <dbReference type="Pfam" id="PF07687"/>
    </source>
</evidence>
<dbReference type="InterPro" id="IPR017439">
    <property type="entry name" value="Amidohydrolase"/>
</dbReference>
<accession>A0ABY0V945</accession>
<evidence type="ECO:0000313" key="2">
    <source>
        <dbReference type="EMBL" id="SDT99632.1"/>
    </source>
</evidence>
<dbReference type="InterPro" id="IPR036264">
    <property type="entry name" value="Bact_exopeptidase_dim_dom"/>
</dbReference>
<proteinExistence type="predicted"/>